<proteinExistence type="predicted"/>
<dbReference type="Pfam" id="PF23357">
    <property type="entry name" value="DUF7088"/>
    <property type="match status" value="1"/>
</dbReference>
<evidence type="ECO:0000313" key="5">
    <source>
        <dbReference type="EMBL" id="MDO7906975.1"/>
    </source>
</evidence>
<keyword evidence="6" id="KW-1185">Reference proteome</keyword>
<keyword evidence="2" id="KW-0812">Transmembrane</keyword>
<feature type="transmembrane region" description="Helical" evidence="2">
    <location>
        <begin position="435"/>
        <end position="457"/>
    </location>
</feature>
<feature type="domain" description="ABC-type uncharacterised transport system" evidence="3">
    <location>
        <begin position="166"/>
        <end position="370"/>
    </location>
</feature>
<dbReference type="InterPro" id="IPR019196">
    <property type="entry name" value="ABC_transp_unknown"/>
</dbReference>
<dbReference type="Gene3D" id="3.40.30.10">
    <property type="entry name" value="Glutaredoxin"/>
    <property type="match status" value="1"/>
</dbReference>
<sequence>MKKWLSHTNSAVLSVAAVGIFILLTLFLNSLTGFQADLTASKQYTMSEQTRNAISGVKQDVRLMLFTVSGDGNELLNREVRDLMQEYAKRNKHLKVEEYDLAQQPAMAKTYGLTGASVVVLQGETKRVIELTSLFQSGSGDGSYQFSGEEKLTSALLGLTSDDQGKIVFLTGHEEVALSQMSNLNTALSGEQVSTEELQLAQAGSVPKDADVLAIIGPQRDISSTELKAIQTYMQNGGKLYLSLGFNEDMKTGWKNLDALMGEYGVQDQHAVTIDHKHASSMSILWSVPDFGTHEITDKLKASNLNPLLTLSVALKAKEQDQYEVTPLLQSSSDSYGETNLKDLLNNTTNNDKDQDPQGPLDLGFAVSSKDNKPKAVILGSSTFVQDSEITTGGNRDLALNAFSYLREKSSGVTIRPREEAGYQVAYLTAKQGSYIFTAAVVGIPLLFVMIGSLLWWRRRKA</sequence>
<reference evidence="5 6" key="1">
    <citation type="submission" date="2023-07" db="EMBL/GenBank/DDBJ databases">
        <title>Paenibacillus sp. JX-17 nov. isolated from soil.</title>
        <authorList>
            <person name="Wan Y."/>
            <person name="Liu B."/>
        </authorList>
    </citation>
    <scope>NUCLEOTIDE SEQUENCE [LARGE SCALE GENOMIC DNA]</scope>
    <source>
        <strain evidence="5 6">JX-17</strain>
    </source>
</reference>
<name>A0ABT9CCJ0_9BACL</name>
<dbReference type="EMBL" id="JAUQTB010000005">
    <property type="protein sequence ID" value="MDO7906975.1"/>
    <property type="molecule type" value="Genomic_DNA"/>
</dbReference>
<keyword evidence="2" id="KW-0472">Membrane</keyword>
<feature type="region of interest" description="Disordered" evidence="1">
    <location>
        <begin position="339"/>
        <end position="360"/>
    </location>
</feature>
<evidence type="ECO:0000259" key="3">
    <source>
        <dbReference type="Pfam" id="PF09822"/>
    </source>
</evidence>
<comment type="caution">
    <text evidence="5">The sequence shown here is derived from an EMBL/GenBank/DDBJ whole genome shotgun (WGS) entry which is preliminary data.</text>
</comment>
<evidence type="ECO:0000256" key="2">
    <source>
        <dbReference type="SAM" id="Phobius"/>
    </source>
</evidence>
<accession>A0ABT9CCJ0</accession>
<organism evidence="5 6">
    <name type="scientific">Paenibacillus lacisoli</name>
    <dbReference type="NCBI Taxonomy" id="3064525"/>
    <lineage>
        <taxon>Bacteria</taxon>
        <taxon>Bacillati</taxon>
        <taxon>Bacillota</taxon>
        <taxon>Bacilli</taxon>
        <taxon>Bacillales</taxon>
        <taxon>Paenibacillaceae</taxon>
        <taxon>Paenibacillus</taxon>
    </lineage>
</organism>
<evidence type="ECO:0000256" key="1">
    <source>
        <dbReference type="SAM" id="MobiDB-lite"/>
    </source>
</evidence>
<dbReference type="RefSeq" id="WP_305024176.1">
    <property type="nucleotide sequence ID" value="NZ_JAUQTB010000005.1"/>
</dbReference>
<dbReference type="Pfam" id="PF09822">
    <property type="entry name" value="ABC_transp_aux"/>
    <property type="match status" value="1"/>
</dbReference>
<protein>
    <submittedName>
        <fullName evidence="5">GldG family protein</fullName>
    </submittedName>
</protein>
<dbReference type="InterPro" id="IPR055396">
    <property type="entry name" value="DUF7088"/>
</dbReference>
<feature type="domain" description="DUF7088" evidence="4">
    <location>
        <begin position="41"/>
        <end position="123"/>
    </location>
</feature>
<keyword evidence="2" id="KW-1133">Transmembrane helix</keyword>
<gene>
    <name evidence="5" type="ORF">Q5741_11165</name>
</gene>
<evidence type="ECO:0000259" key="4">
    <source>
        <dbReference type="Pfam" id="PF23357"/>
    </source>
</evidence>
<evidence type="ECO:0000313" key="6">
    <source>
        <dbReference type="Proteomes" id="UP001240171"/>
    </source>
</evidence>
<dbReference type="Proteomes" id="UP001240171">
    <property type="component" value="Unassembled WGS sequence"/>
</dbReference>